<organism evidence="1 2">
    <name type="scientific">Serratia symbiotica str. Tucson</name>
    <dbReference type="NCBI Taxonomy" id="914128"/>
    <lineage>
        <taxon>Bacteria</taxon>
        <taxon>Pseudomonadati</taxon>
        <taxon>Pseudomonadota</taxon>
        <taxon>Gammaproteobacteria</taxon>
        <taxon>Enterobacterales</taxon>
        <taxon>Yersiniaceae</taxon>
        <taxon>Serratia</taxon>
        <taxon>Serratia symbiotica</taxon>
    </lineage>
</organism>
<name>E9CQ66_9GAMM</name>
<dbReference type="HOGENOM" id="CLU_3301735_0_0_6"/>
<sequence length="40" mass="4700">VERVQKYLLQLEALYNQYASDKEKIALLHALFDYGRELAS</sequence>
<keyword evidence="1" id="KW-0378">Hydrolase</keyword>
<evidence type="ECO:0000313" key="1">
    <source>
        <dbReference type="EMBL" id="EFW11304.1"/>
    </source>
</evidence>
<dbReference type="EMBL" id="GL636146">
    <property type="protein sequence ID" value="EFW11304.1"/>
    <property type="molecule type" value="Genomic_DNA"/>
</dbReference>
<proteinExistence type="predicted"/>
<dbReference type="Gene3D" id="1.10.287.1240">
    <property type="match status" value="1"/>
</dbReference>
<keyword evidence="1" id="KW-0540">Nuclease</keyword>
<keyword evidence="2" id="KW-1185">Reference proteome</keyword>
<accession>E9CQ66</accession>
<protein>
    <submittedName>
        <fullName evidence="1">Putative exonuclease I</fullName>
    </submittedName>
</protein>
<dbReference type="AlphaFoldDB" id="E9CQ66"/>
<dbReference type="GO" id="GO:0004527">
    <property type="term" value="F:exonuclease activity"/>
    <property type="evidence" value="ECO:0007669"/>
    <property type="project" value="UniProtKB-KW"/>
</dbReference>
<evidence type="ECO:0000313" key="2">
    <source>
        <dbReference type="Proteomes" id="UP000013568"/>
    </source>
</evidence>
<reference evidence="2" key="1">
    <citation type="journal article" date="2011" name="Genome Biol. Evol.">
        <title>Massive genomic decay in Serratia symbiotica, a recently evolved symbiont of aphids.</title>
        <authorList>
            <person name="Burke G.R."/>
            <person name="Moran N.A."/>
        </authorList>
    </citation>
    <scope>NUCLEOTIDE SEQUENCE [LARGE SCALE GENOMIC DNA]</scope>
    <source>
        <strain evidence="2">Tucson</strain>
    </source>
</reference>
<feature type="non-terminal residue" evidence="1">
    <location>
        <position position="1"/>
    </location>
</feature>
<gene>
    <name evidence="1" type="primary">sbcB</name>
    <name evidence="1" type="ORF">SSYM_0021</name>
</gene>
<dbReference type="Proteomes" id="UP000013568">
    <property type="component" value="Unassembled WGS sequence"/>
</dbReference>
<keyword evidence="1" id="KW-0269">Exonuclease</keyword>